<protein>
    <submittedName>
        <fullName evidence="1">Uncharacterized protein</fullName>
    </submittedName>
</protein>
<dbReference type="EMBL" id="BAAAHC010000019">
    <property type="protein sequence ID" value="GAA0536067.1"/>
    <property type="molecule type" value="Genomic_DNA"/>
</dbReference>
<keyword evidence="2" id="KW-1185">Reference proteome</keyword>
<comment type="caution">
    <text evidence="1">The sequence shown here is derived from an EMBL/GenBank/DDBJ whole genome shotgun (WGS) entry which is preliminary data.</text>
</comment>
<evidence type="ECO:0000313" key="2">
    <source>
        <dbReference type="Proteomes" id="UP001500220"/>
    </source>
</evidence>
<evidence type="ECO:0000313" key="1">
    <source>
        <dbReference type="EMBL" id="GAA0536067.1"/>
    </source>
</evidence>
<dbReference type="Proteomes" id="UP001500220">
    <property type="component" value="Unassembled WGS sequence"/>
</dbReference>
<sequence>MRYRRSARQLRKLMASGSGASADPSRSARSDHPLLLRSSDPALYFDVKLSIEFTWTGTGPAPLTAGDIAVGGVARRAEEVSKLRALTECERLRAELNIALLHWEPVAMTGVHARAHCVSVEADPELIAGVAAREETIRRRTVLSWQREQREDEVRWLGSLITDPLRATAWWFADNLDKPDQLVKVAQDFQLLRTTLEPEQSDSAGRLVDEFLDDADKAERMWLLETLLNAFGTYGRSDLADRLRTRYGGSIASADDEPAAS</sequence>
<accession>A0ABN1D7Z6</accession>
<organism evidence="1 2">
    <name type="scientific">Saccharopolyspora thermophila</name>
    <dbReference type="NCBI Taxonomy" id="89367"/>
    <lineage>
        <taxon>Bacteria</taxon>
        <taxon>Bacillati</taxon>
        <taxon>Actinomycetota</taxon>
        <taxon>Actinomycetes</taxon>
        <taxon>Pseudonocardiales</taxon>
        <taxon>Pseudonocardiaceae</taxon>
        <taxon>Saccharopolyspora</taxon>
    </lineage>
</organism>
<proteinExistence type="predicted"/>
<gene>
    <name evidence="1" type="ORF">GCM10009545_43430</name>
</gene>
<name>A0ABN1D7Z6_9PSEU</name>
<reference evidence="1 2" key="1">
    <citation type="journal article" date="2019" name="Int. J. Syst. Evol. Microbiol.">
        <title>The Global Catalogue of Microorganisms (GCM) 10K type strain sequencing project: providing services to taxonomists for standard genome sequencing and annotation.</title>
        <authorList>
            <consortium name="The Broad Institute Genomics Platform"/>
            <consortium name="The Broad Institute Genome Sequencing Center for Infectious Disease"/>
            <person name="Wu L."/>
            <person name="Ma J."/>
        </authorList>
    </citation>
    <scope>NUCLEOTIDE SEQUENCE [LARGE SCALE GENOMIC DNA]</scope>
    <source>
        <strain evidence="1 2">JCM 10664</strain>
    </source>
</reference>